<dbReference type="GO" id="GO:0003723">
    <property type="term" value="F:RNA binding"/>
    <property type="evidence" value="ECO:0007669"/>
    <property type="project" value="InterPro"/>
</dbReference>
<sequence length="110" mass="12246">MQVLRMSEDYGVERSVDHCGRLVDLLGREGHVEEACDLVRNMEVQPHVGVWGALLAASGVLGFTTMLKLAKLLQRSFSLWSLRIVVIMQYCPTSILQQIGGMMLRKSDVG</sequence>
<dbReference type="EMBL" id="JADFTS010000002">
    <property type="protein sequence ID" value="KAF9620601.1"/>
    <property type="molecule type" value="Genomic_DNA"/>
</dbReference>
<comment type="caution">
    <text evidence="2">The sequence shown here is derived from an EMBL/GenBank/DDBJ whole genome shotgun (WGS) entry which is preliminary data.</text>
</comment>
<dbReference type="GO" id="GO:0009451">
    <property type="term" value="P:RNA modification"/>
    <property type="evidence" value="ECO:0007669"/>
    <property type="project" value="InterPro"/>
</dbReference>
<dbReference type="Gene3D" id="1.25.40.10">
    <property type="entry name" value="Tetratricopeptide repeat domain"/>
    <property type="match status" value="1"/>
</dbReference>
<gene>
    <name evidence="2" type="ORF">IFM89_013627</name>
</gene>
<accession>A0A835IMT5</accession>
<dbReference type="Proteomes" id="UP000631114">
    <property type="component" value="Unassembled WGS sequence"/>
</dbReference>
<protein>
    <recommendedName>
        <fullName evidence="4">Pentatricopeptide repeat-containing protein</fullName>
    </recommendedName>
</protein>
<dbReference type="PANTHER" id="PTHR47926:SF523">
    <property type="entry name" value="DYW DOMAIN-CONTAINING PROTEIN"/>
    <property type="match status" value="1"/>
</dbReference>
<dbReference type="PANTHER" id="PTHR47926">
    <property type="entry name" value="PENTATRICOPEPTIDE REPEAT-CONTAINING PROTEIN"/>
    <property type="match status" value="1"/>
</dbReference>
<keyword evidence="1" id="KW-0472">Membrane</keyword>
<dbReference type="OrthoDB" id="185373at2759"/>
<keyword evidence="3" id="KW-1185">Reference proteome</keyword>
<evidence type="ECO:0000313" key="2">
    <source>
        <dbReference type="EMBL" id="KAF9620601.1"/>
    </source>
</evidence>
<dbReference type="InterPro" id="IPR046960">
    <property type="entry name" value="PPR_At4g14850-like_plant"/>
</dbReference>
<feature type="transmembrane region" description="Helical" evidence="1">
    <location>
        <begin position="48"/>
        <end position="67"/>
    </location>
</feature>
<reference evidence="2 3" key="1">
    <citation type="submission" date="2020-10" db="EMBL/GenBank/DDBJ databases">
        <title>The Coptis chinensis genome and diversification of protoberbering-type alkaloids.</title>
        <authorList>
            <person name="Wang B."/>
            <person name="Shu S."/>
            <person name="Song C."/>
            <person name="Liu Y."/>
        </authorList>
    </citation>
    <scope>NUCLEOTIDE SEQUENCE [LARGE SCALE GENOMIC DNA]</scope>
    <source>
        <strain evidence="2">HL-2020</strain>
        <tissue evidence="2">Leaf</tissue>
    </source>
</reference>
<name>A0A835IMT5_9MAGN</name>
<dbReference type="AlphaFoldDB" id="A0A835IMT5"/>
<evidence type="ECO:0008006" key="4">
    <source>
        <dbReference type="Google" id="ProtNLM"/>
    </source>
</evidence>
<proteinExistence type="predicted"/>
<keyword evidence="1" id="KW-0812">Transmembrane</keyword>
<evidence type="ECO:0000256" key="1">
    <source>
        <dbReference type="SAM" id="Phobius"/>
    </source>
</evidence>
<organism evidence="2 3">
    <name type="scientific">Coptis chinensis</name>
    <dbReference type="NCBI Taxonomy" id="261450"/>
    <lineage>
        <taxon>Eukaryota</taxon>
        <taxon>Viridiplantae</taxon>
        <taxon>Streptophyta</taxon>
        <taxon>Embryophyta</taxon>
        <taxon>Tracheophyta</taxon>
        <taxon>Spermatophyta</taxon>
        <taxon>Magnoliopsida</taxon>
        <taxon>Ranunculales</taxon>
        <taxon>Ranunculaceae</taxon>
        <taxon>Coptidoideae</taxon>
        <taxon>Coptis</taxon>
    </lineage>
</organism>
<evidence type="ECO:0000313" key="3">
    <source>
        <dbReference type="Proteomes" id="UP000631114"/>
    </source>
</evidence>
<dbReference type="InterPro" id="IPR011990">
    <property type="entry name" value="TPR-like_helical_dom_sf"/>
</dbReference>
<feature type="transmembrane region" description="Helical" evidence="1">
    <location>
        <begin position="79"/>
        <end position="100"/>
    </location>
</feature>
<keyword evidence="1" id="KW-1133">Transmembrane helix</keyword>